<dbReference type="AlphaFoldDB" id="A0A164RGG8"/>
<sequence length="147" mass="16466">MSSTGSNPGMPPPAAPAVFNMREMRESLALAEQLAKASMTSNKSRAHQLQQLDANNNNEGEETHRTYVPPKQLLLYLVRLELHLQFDTSRRFRHARNKRKIKDFRNDTHVGCVTIIARPPKVPVTTDGCRVNSLIALIKGKVCCCIS</sequence>
<name>A0A164RGG8_9CRUS</name>
<protein>
    <submittedName>
        <fullName evidence="1">Putative Glucose-repressible alcohol dehydrogenase</fullName>
    </submittedName>
</protein>
<evidence type="ECO:0000313" key="1">
    <source>
        <dbReference type="EMBL" id="KZS08631.1"/>
    </source>
</evidence>
<dbReference type="Proteomes" id="UP000076858">
    <property type="component" value="Unassembled WGS sequence"/>
</dbReference>
<organism evidence="1 2">
    <name type="scientific">Daphnia magna</name>
    <dbReference type="NCBI Taxonomy" id="35525"/>
    <lineage>
        <taxon>Eukaryota</taxon>
        <taxon>Metazoa</taxon>
        <taxon>Ecdysozoa</taxon>
        <taxon>Arthropoda</taxon>
        <taxon>Crustacea</taxon>
        <taxon>Branchiopoda</taxon>
        <taxon>Diplostraca</taxon>
        <taxon>Cladocera</taxon>
        <taxon>Anomopoda</taxon>
        <taxon>Daphniidae</taxon>
        <taxon>Daphnia</taxon>
    </lineage>
</organism>
<gene>
    <name evidence="1" type="ORF">APZ42_027318</name>
</gene>
<evidence type="ECO:0000313" key="2">
    <source>
        <dbReference type="Proteomes" id="UP000076858"/>
    </source>
</evidence>
<comment type="caution">
    <text evidence="1">The sequence shown here is derived from an EMBL/GenBank/DDBJ whole genome shotgun (WGS) entry which is preliminary data.</text>
</comment>
<accession>A0A164RGG8</accession>
<keyword evidence="2" id="KW-1185">Reference proteome</keyword>
<dbReference type="EMBL" id="LRGB01002190">
    <property type="protein sequence ID" value="KZS08631.1"/>
    <property type="molecule type" value="Genomic_DNA"/>
</dbReference>
<reference evidence="1 2" key="1">
    <citation type="submission" date="2016-03" db="EMBL/GenBank/DDBJ databases">
        <title>EvidentialGene: Evidence-directed Construction of Genes on Genomes.</title>
        <authorList>
            <person name="Gilbert D.G."/>
            <person name="Choi J.-H."/>
            <person name="Mockaitis K."/>
            <person name="Colbourne J."/>
            <person name="Pfrender M."/>
        </authorList>
    </citation>
    <scope>NUCLEOTIDE SEQUENCE [LARGE SCALE GENOMIC DNA]</scope>
    <source>
        <strain evidence="1 2">Xinb3</strain>
        <tissue evidence="1">Complete organism</tissue>
    </source>
</reference>
<dbReference type="OrthoDB" id="276515at2759"/>
<proteinExistence type="predicted"/>